<proteinExistence type="predicted"/>
<sequence>MNVRLDPLRWDRHRFRTDTDYSSFWMMMSGGFVSMSRMAGARQPQNKCYSAILCWSTPGGANGEENIELGAKEQILKVAKVADVANYAGSGSIWGVKGLLGRVEAVLSSALYVCAAVGGWECWRARNLHSIFIVSGYF</sequence>
<protein>
    <submittedName>
        <fullName evidence="1">Uncharacterized protein</fullName>
    </submittedName>
</protein>
<reference evidence="2" key="1">
    <citation type="submission" date="2013-01" db="EMBL/GenBank/DDBJ databases">
        <title>Draft Genome Sequence of a Mulberry Tree, Morus notabilis C.K. Schneid.</title>
        <authorList>
            <person name="He N."/>
            <person name="Zhao S."/>
        </authorList>
    </citation>
    <scope>NUCLEOTIDE SEQUENCE</scope>
</reference>
<evidence type="ECO:0000313" key="1">
    <source>
        <dbReference type="EMBL" id="EXB82494.1"/>
    </source>
</evidence>
<keyword evidence="2" id="KW-1185">Reference proteome</keyword>
<accession>W9S1F1</accession>
<gene>
    <name evidence="1" type="ORF">L484_027669</name>
</gene>
<dbReference type="AlphaFoldDB" id="W9S1F1"/>
<name>W9S1F1_9ROSA</name>
<organism evidence="1 2">
    <name type="scientific">Morus notabilis</name>
    <dbReference type="NCBI Taxonomy" id="981085"/>
    <lineage>
        <taxon>Eukaryota</taxon>
        <taxon>Viridiplantae</taxon>
        <taxon>Streptophyta</taxon>
        <taxon>Embryophyta</taxon>
        <taxon>Tracheophyta</taxon>
        <taxon>Spermatophyta</taxon>
        <taxon>Magnoliopsida</taxon>
        <taxon>eudicotyledons</taxon>
        <taxon>Gunneridae</taxon>
        <taxon>Pentapetalae</taxon>
        <taxon>rosids</taxon>
        <taxon>fabids</taxon>
        <taxon>Rosales</taxon>
        <taxon>Moraceae</taxon>
        <taxon>Moreae</taxon>
        <taxon>Morus</taxon>
    </lineage>
</organism>
<dbReference type="EMBL" id="KE344869">
    <property type="protein sequence ID" value="EXB82494.1"/>
    <property type="molecule type" value="Genomic_DNA"/>
</dbReference>
<evidence type="ECO:0000313" key="2">
    <source>
        <dbReference type="Proteomes" id="UP000030645"/>
    </source>
</evidence>
<dbReference type="Proteomes" id="UP000030645">
    <property type="component" value="Unassembled WGS sequence"/>
</dbReference>